<accession>A0A975GJM3</accession>
<gene>
    <name evidence="1" type="ORF">dnl_60980</name>
</gene>
<evidence type="ECO:0000313" key="1">
    <source>
        <dbReference type="EMBL" id="QTA83684.1"/>
    </source>
</evidence>
<dbReference type="AlphaFoldDB" id="A0A975GJM3"/>
<sequence>MNNKNKEFIWNNMPDSLSLSNFEAAKLIFYCELSVDKFKCEKF</sequence>
<name>A0A975GJM3_9BACT</name>
<keyword evidence="2" id="KW-1185">Reference proteome</keyword>
<reference evidence="1" key="1">
    <citation type="journal article" date="2021" name="Microb. Physiol.">
        <title>Proteogenomic Insights into the Physiology of Marine, Sulfate-Reducing, Filamentous Desulfonema limicola and Desulfonema magnum.</title>
        <authorList>
            <person name="Schnaars V."/>
            <person name="Wohlbrand L."/>
            <person name="Scheve S."/>
            <person name="Hinrichs C."/>
            <person name="Reinhardt R."/>
            <person name="Rabus R."/>
        </authorList>
    </citation>
    <scope>NUCLEOTIDE SEQUENCE</scope>
    <source>
        <strain evidence="1">5ac10</strain>
    </source>
</reference>
<proteinExistence type="predicted"/>
<dbReference type="KEGG" id="dli:dnl_60980"/>
<protein>
    <submittedName>
        <fullName evidence="1">Uncharacterized protein</fullName>
    </submittedName>
</protein>
<dbReference type="Proteomes" id="UP000663720">
    <property type="component" value="Chromosome"/>
</dbReference>
<organism evidence="1 2">
    <name type="scientific">Desulfonema limicola</name>
    <dbReference type="NCBI Taxonomy" id="45656"/>
    <lineage>
        <taxon>Bacteria</taxon>
        <taxon>Pseudomonadati</taxon>
        <taxon>Thermodesulfobacteriota</taxon>
        <taxon>Desulfobacteria</taxon>
        <taxon>Desulfobacterales</taxon>
        <taxon>Desulfococcaceae</taxon>
        <taxon>Desulfonema</taxon>
    </lineage>
</organism>
<evidence type="ECO:0000313" key="2">
    <source>
        <dbReference type="Proteomes" id="UP000663720"/>
    </source>
</evidence>
<dbReference type="EMBL" id="CP061799">
    <property type="protein sequence ID" value="QTA83684.1"/>
    <property type="molecule type" value="Genomic_DNA"/>
</dbReference>